<dbReference type="AlphaFoldDB" id="X6MYT0"/>
<organism evidence="1 2">
    <name type="scientific">Reticulomyxa filosa</name>
    <dbReference type="NCBI Taxonomy" id="46433"/>
    <lineage>
        <taxon>Eukaryota</taxon>
        <taxon>Sar</taxon>
        <taxon>Rhizaria</taxon>
        <taxon>Retaria</taxon>
        <taxon>Foraminifera</taxon>
        <taxon>Monothalamids</taxon>
        <taxon>Reticulomyxidae</taxon>
        <taxon>Reticulomyxa</taxon>
    </lineage>
</organism>
<gene>
    <name evidence="1" type="ORF">RFI_18458</name>
</gene>
<dbReference type="EMBL" id="ASPP01014396">
    <property type="protein sequence ID" value="ETO18788.1"/>
    <property type="molecule type" value="Genomic_DNA"/>
</dbReference>
<protein>
    <submittedName>
        <fullName evidence="1">Uncharacterized protein</fullName>
    </submittedName>
</protein>
<sequence length="127" mass="14842">MYHLNFFKNKIDSLANSTSASDQKYVLEKFRRNSLKVLKLPPLPLINVEIFHLWQSGLFTDDHPQGSLELMYIRKETQHIPYTKWNEIHNENGGVESPFRNGVIVEIHGGGYVSMDFYIGYTYLQYV</sequence>
<name>X6MYT0_RETFI</name>
<evidence type="ECO:0000313" key="2">
    <source>
        <dbReference type="Proteomes" id="UP000023152"/>
    </source>
</evidence>
<accession>X6MYT0</accession>
<dbReference type="Proteomes" id="UP000023152">
    <property type="component" value="Unassembled WGS sequence"/>
</dbReference>
<reference evidence="1 2" key="1">
    <citation type="journal article" date="2013" name="Curr. Biol.">
        <title>The Genome of the Foraminiferan Reticulomyxa filosa.</title>
        <authorList>
            <person name="Glockner G."/>
            <person name="Hulsmann N."/>
            <person name="Schleicher M."/>
            <person name="Noegel A.A."/>
            <person name="Eichinger L."/>
            <person name="Gallinger C."/>
            <person name="Pawlowski J."/>
            <person name="Sierra R."/>
            <person name="Euteneuer U."/>
            <person name="Pillet L."/>
            <person name="Moustafa A."/>
            <person name="Platzer M."/>
            <person name="Groth M."/>
            <person name="Szafranski K."/>
            <person name="Schliwa M."/>
        </authorList>
    </citation>
    <scope>NUCLEOTIDE SEQUENCE [LARGE SCALE GENOMIC DNA]</scope>
</reference>
<comment type="caution">
    <text evidence="1">The sequence shown here is derived from an EMBL/GenBank/DDBJ whole genome shotgun (WGS) entry which is preliminary data.</text>
</comment>
<feature type="non-terminal residue" evidence="1">
    <location>
        <position position="127"/>
    </location>
</feature>
<proteinExistence type="predicted"/>
<keyword evidence="2" id="KW-1185">Reference proteome</keyword>
<evidence type="ECO:0000313" key="1">
    <source>
        <dbReference type="EMBL" id="ETO18788.1"/>
    </source>
</evidence>